<keyword evidence="2 3" id="KW-0378">Hydrolase</keyword>
<evidence type="ECO:0000256" key="1">
    <source>
        <dbReference type="ARBA" id="ARBA00010458"/>
    </source>
</evidence>
<dbReference type="GO" id="GO:0005829">
    <property type="term" value="C:cytosol"/>
    <property type="evidence" value="ECO:0007669"/>
    <property type="project" value="TreeGrafter"/>
</dbReference>
<feature type="domain" description="HotDog ACOT-type" evidence="4">
    <location>
        <begin position="1"/>
        <end position="104"/>
    </location>
</feature>
<dbReference type="GO" id="GO:0006637">
    <property type="term" value="P:acyl-CoA metabolic process"/>
    <property type="evidence" value="ECO:0007669"/>
    <property type="project" value="TreeGrafter"/>
</dbReference>
<dbReference type="CDD" id="cd03442">
    <property type="entry name" value="BFIT_BACH"/>
    <property type="match status" value="1"/>
</dbReference>
<evidence type="ECO:0000313" key="6">
    <source>
        <dbReference type="Proteomes" id="UP000076268"/>
    </source>
</evidence>
<evidence type="ECO:0000256" key="2">
    <source>
        <dbReference type="ARBA" id="ARBA00022801"/>
    </source>
</evidence>
<dbReference type="Proteomes" id="UP000076268">
    <property type="component" value="Unassembled WGS sequence"/>
</dbReference>
<proteinExistence type="inferred from homology"/>
<dbReference type="GO" id="GO:0052816">
    <property type="term" value="F:long-chain fatty acyl-CoA hydrolase activity"/>
    <property type="evidence" value="ECO:0007669"/>
    <property type="project" value="TreeGrafter"/>
</dbReference>
<gene>
    <name evidence="5" type="ORF">AXX12_07205</name>
</gene>
<keyword evidence="6" id="KW-1185">Reference proteome</keyword>
<accession>A0A154BSJ3</accession>
<dbReference type="AlphaFoldDB" id="A0A154BSJ3"/>
<dbReference type="InterPro" id="IPR006683">
    <property type="entry name" value="Thioestr_dom"/>
</dbReference>
<dbReference type="InterPro" id="IPR040170">
    <property type="entry name" value="Cytosol_ACT"/>
</dbReference>
<name>A0A154BSJ3_ANASB</name>
<dbReference type="Gene3D" id="3.10.129.10">
    <property type="entry name" value="Hotdog Thioesterase"/>
    <property type="match status" value="1"/>
</dbReference>
<evidence type="ECO:0000256" key="3">
    <source>
        <dbReference type="PROSITE-ProRule" id="PRU01106"/>
    </source>
</evidence>
<evidence type="ECO:0000259" key="4">
    <source>
        <dbReference type="PROSITE" id="PS51770"/>
    </source>
</evidence>
<comment type="caution">
    <text evidence="5">The sequence shown here is derived from an EMBL/GenBank/DDBJ whole genome shotgun (WGS) entry which is preliminary data.</text>
</comment>
<protein>
    <submittedName>
        <fullName evidence="5">Acyl-CoA thioesterase</fullName>
    </submittedName>
</protein>
<dbReference type="PROSITE" id="PS51770">
    <property type="entry name" value="HOTDOG_ACOT"/>
    <property type="match status" value="1"/>
</dbReference>
<sequence length="140" mass="15484">MQPEHANPPGNIHGGEIMKLMDNAAAIVALRHTRTNVATKRVDQLVFHHPVHVGDFVICNAQLTFVGKSSMEVLVTVLVDNITKDQPTKVALTAFFTLVALDGNGMPADAPPLAIITEEERVLFEAGRQRYLSYKQQRLR</sequence>
<dbReference type="InterPro" id="IPR033120">
    <property type="entry name" value="HOTDOG_ACOT"/>
</dbReference>
<dbReference type="InterPro" id="IPR029069">
    <property type="entry name" value="HotDog_dom_sf"/>
</dbReference>
<evidence type="ECO:0000313" key="5">
    <source>
        <dbReference type="EMBL" id="KYZ76835.1"/>
    </source>
</evidence>
<organism evidence="5 6">
    <name type="scientific">Anaerosporomusa subterranea</name>
    <dbReference type="NCBI Taxonomy" id="1794912"/>
    <lineage>
        <taxon>Bacteria</taxon>
        <taxon>Bacillati</taxon>
        <taxon>Bacillota</taxon>
        <taxon>Negativicutes</taxon>
        <taxon>Acetonemataceae</taxon>
        <taxon>Anaerosporomusa</taxon>
    </lineage>
</organism>
<reference evidence="5 6" key="1">
    <citation type="submission" date="2016-02" db="EMBL/GenBank/DDBJ databases">
        <title>Anaerosporomusa subterraneum gen. nov., sp. nov., a spore-forming obligate anaerobe isolated from saprolite.</title>
        <authorList>
            <person name="Choi J.K."/>
            <person name="Shah M."/>
            <person name="Yee N."/>
        </authorList>
    </citation>
    <scope>NUCLEOTIDE SEQUENCE [LARGE SCALE GENOMIC DNA]</scope>
    <source>
        <strain evidence="5 6">RU4</strain>
    </source>
</reference>
<dbReference type="SUPFAM" id="SSF54637">
    <property type="entry name" value="Thioesterase/thiol ester dehydrase-isomerase"/>
    <property type="match status" value="1"/>
</dbReference>
<dbReference type="EMBL" id="LSGP01000017">
    <property type="protein sequence ID" value="KYZ76835.1"/>
    <property type="molecule type" value="Genomic_DNA"/>
</dbReference>
<comment type="similarity">
    <text evidence="1">Belongs to the acyl coenzyme A hydrolase family.</text>
</comment>
<dbReference type="PANTHER" id="PTHR11049">
    <property type="entry name" value="ACYL COENZYME A THIOESTER HYDROLASE"/>
    <property type="match status" value="1"/>
</dbReference>
<dbReference type="STRING" id="1794912.AXX12_07205"/>
<dbReference type="GO" id="GO:0009062">
    <property type="term" value="P:fatty acid catabolic process"/>
    <property type="evidence" value="ECO:0007669"/>
    <property type="project" value="TreeGrafter"/>
</dbReference>
<dbReference type="PANTHER" id="PTHR11049:SF24">
    <property type="entry name" value="CYTOSOLIC ACYL COENZYME A THIOESTER HYDROLASE"/>
    <property type="match status" value="1"/>
</dbReference>
<dbReference type="Pfam" id="PF03061">
    <property type="entry name" value="4HBT"/>
    <property type="match status" value="1"/>
</dbReference>